<protein>
    <submittedName>
        <fullName evidence="1">Uncharacterized protein</fullName>
    </submittedName>
</protein>
<comment type="caution">
    <text evidence="1">The sequence shown here is derived from an EMBL/GenBank/DDBJ whole genome shotgun (WGS) entry which is preliminary data.</text>
</comment>
<dbReference type="AlphaFoldDB" id="A0A0F9B423"/>
<proteinExistence type="predicted"/>
<sequence>MSEPGVVKGEGQVTAQLKLYVDLVGNLEETFANVESRLGNVLQASELTPEPEMEKASLVSLASEIGNTNDRLSLVVKKLSDMCSRLEV</sequence>
<organism evidence="1">
    <name type="scientific">marine sediment metagenome</name>
    <dbReference type="NCBI Taxonomy" id="412755"/>
    <lineage>
        <taxon>unclassified sequences</taxon>
        <taxon>metagenomes</taxon>
        <taxon>ecological metagenomes</taxon>
    </lineage>
</organism>
<dbReference type="EMBL" id="LAZR01054077">
    <property type="protein sequence ID" value="KKK79331.1"/>
    <property type="molecule type" value="Genomic_DNA"/>
</dbReference>
<evidence type="ECO:0000313" key="1">
    <source>
        <dbReference type="EMBL" id="KKK79331.1"/>
    </source>
</evidence>
<gene>
    <name evidence="1" type="ORF">LCGC14_2834600</name>
</gene>
<accession>A0A0F9B423</accession>
<reference evidence="1" key="1">
    <citation type="journal article" date="2015" name="Nature">
        <title>Complex archaea that bridge the gap between prokaryotes and eukaryotes.</title>
        <authorList>
            <person name="Spang A."/>
            <person name="Saw J.H."/>
            <person name="Jorgensen S.L."/>
            <person name="Zaremba-Niedzwiedzka K."/>
            <person name="Martijn J."/>
            <person name="Lind A.E."/>
            <person name="van Eijk R."/>
            <person name="Schleper C."/>
            <person name="Guy L."/>
            <person name="Ettema T.J."/>
        </authorList>
    </citation>
    <scope>NUCLEOTIDE SEQUENCE</scope>
</reference>
<name>A0A0F9B423_9ZZZZ</name>